<evidence type="ECO:0000256" key="5">
    <source>
        <dbReference type="ARBA" id="ARBA00023077"/>
    </source>
</evidence>
<dbReference type="InterPro" id="IPR037066">
    <property type="entry name" value="Plug_dom_sf"/>
</dbReference>
<comment type="subcellular location">
    <subcellularLocation>
        <location evidence="1 8">Cell outer membrane</location>
        <topology evidence="1 8">Multi-pass membrane protein</topology>
    </subcellularLocation>
</comment>
<keyword evidence="2 8" id="KW-0813">Transport</keyword>
<keyword evidence="12" id="KW-0675">Receptor</keyword>
<dbReference type="PROSITE" id="PS52016">
    <property type="entry name" value="TONB_DEPENDENT_REC_3"/>
    <property type="match status" value="1"/>
</dbReference>
<organism evidence="12 13">
    <name type="scientific">Larkinella rosea</name>
    <dbReference type="NCBI Taxonomy" id="2025312"/>
    <lineage>
        <taxon>Bacteria</taxon>
        <taxon>Pseudomonadati</taxon>
        <taxon>Bacteroidota</taxon>
        <taxon>Cytophagia</taxon>
        <taxon>Cytophagales</taxon>
        <taxon>Spirosomataceae</taxon>
        <taxon>Larkinella</taxon>
    </lineage>
</organism>
<dbReference type="Proteomes" id="UP000271925">
    <property type="component" value="Unassembled WGS sequence"/>
</dbReference>
<dbReference type="InterPro" id="IPR012910">
    <property type="entry name" value="Plug_dom"/>
</dbReference>
<evidence type="ECO:0000313" key="12">
    <source>
        <dbReference type="EMBL" id="RRB03833.1"/>
    </source>
</evidence>
<dbReference type="GO" id="GO:0009279">
    <property type="term" value="C:cell outer membrane"/>
    <property type="evidence" value="ECO:0007669"/>
    <property type="project" value="UniProtKB-SubCell"/>
</dbReference>
<evidence type="ECO:0000256" key="2">
    <source>
        <dbReference type="ARBA" id="ARBA00022448"/>
    </source>
</evidence>
<dbReference type="InterPro" id="IPR039426">
    <property type="entry name" value="TonB-dep_rcpt-like"/>
</dbReference>
<accession>A0A3P1BSD8</accession>
<dbReference type="SUPFAM" id="SSF49464">
    <property type="entry name" value="Carboxypeptidase regulatory domain-like"/>
    <property type="match status" value="1"/>
</dbReference>
<dbReference type="Pfam" id="PF13715">
    <property type="entry name" value="CarbopepD_reg_2"/>
    <property type="match status" value="1"/>
</dbReference>
<comment type="caution">
    <text evidence="12">The sequence shown here is derived from an EMBL/GenBank/DDBJ whole genome shotgun (WGS) entry which is preliminary data.</text>
</comment>
<dbReference type="AlphaFoldDB" id="A0A3P1BSD8"/>
<gene>
    <name evidence="12" type="ORF">EHT25_09850</name>
</gene>
<dbReference type="Gene3D" id="2.170.130.10">
    <property type="entry name" value="TonB-dependent receptor, plug domain"/>
    <property type="match status" value="1"/>
</dbReference>
<dbReference type="InterPro" id="IPR036942">
    <property type="entry name" value="Beta-barrel_TonB_sf"/>
</dbReference>
<protein>
    <submittedName>
        <fullName evidence="12">TonB-dependent receptor</fullName>
    </submittedName>
</protein>
<keyword evidence="3 8" id="KW-1134">Transmembrane beta strand</keyword>
<keyword evidence="7 8" id="KW-0998">Cell outer membrane</keyword>
<evidence type="ECO:0000259" key="11">
    <source>
        <dbReference type="Pfam" id="PF07715"/>
    </source>
</evidence>
<dbReference type="Pfam" id="PF00593">
    <property type="entry name" value="TonB_dep_Rec_b-barrel"/>
    <property type="match status" value="1"/>
</dbReference>
<sequence>MIHSLRRVSKTGLLLTLLLSEYPPVWAQSDLLARHVQQRNTKLATGAVRQLKDVLADFKSRYKVDILFELRAVEGFSVMPETLKPEAGLEANLTSVLRPLGFRYKKVNRSSYLVLGDRKSRKTAELEIPLVEIEPVQQAQAVLPEKAPTVLASSASPAEVVAVDRTISGSVKSETGEALPGVSVVVKNTTRGTSTDGDGNYKLNVPDEATTLVFSFVGYVNQEIVIGNRSTVDVQLAPDQKTLNEVVVVGYGVQRKSDLTGAVGTVKAEVLQERPAASLNQGLAGRITGVNVSVNSGRPGGRANIRIRGNTSVSVANNPLYVIDGVILNATGLTNGSTPIDFINPNDIASIEVLKDASATAIYGARGANGVIMVTTKRGSQTGGRVTYDTDFSIGVLPKKLELLNSKEFLQVEDIAYVNAQKYDPVGWAGGKYKDPKTKRTNPLLFDSSGNPLYNTDWQDEAFQKAFTQNHQLSFAGGNGKDSYGVYLGYRNENGLVKESWLKRYAGRFVFDSQIKSWLKVGGSLSYNDQNENQIDPLGGGGIIAMRQVLEALPIIPVKYPDGRWGGNEDYPGMEGGGNPINILKERLFYIKTQTMLGNVYANLNLAKGLELRTTVGTNIINQRIDLYSGRTLNYISRNQGGIASVTNERHNSWQFENYLTYNRRFAEKHAFTGLLGLSWQHVDRFTAVAATQNFQDDYFLFNNLGAGSNPQAPSSSAVAYGLNSYFGRVNYSLKDKYLLTLTGRVDGSSKFGSENRYAFFPSAALAWRLTEEEFLKSIPAISNLKLRTSYGVTGNSEITAYQALAGMGNYSVIFGGTRAIGIGTGRLANPDLRWEKTHQIDAGLELGLLQNRISVEVDVYRKLTTDMLLSAPVPYSSGYETVSKNVGSMENRGIELAVNSVNVNANGFSWSTTFNVSFNKNKVIALTGGSDIFVGSTVVREGEPVGSFFGFVHQGTWSTSEESEAAKYLKRPGDVKYQDVNQDGVINDKDRVIIGLGIPKTFGTFLNTFKYRNFDLTVDLQFMTGNDVLYRSEHSAEDRQGIANSFKTVLNAWTPENQNTPIAQLRPVSAGYNTNEDTHRVKDGSFLRGRNLLLAYTFSPTTVEKLKLNRLRAYASVQNFFLSTKYPGYDPEVSTTGNAFDQGVALYDYPKPRVFMVGLNIGL</sequence>
<keyword evidence="6 8" id="KW-0472">Membrane</keyword>
<evidence type="ECO:0000256" key="3">
    <source>
        <dbReference type="ARBA" id="ARBA00022452"/>
    </source>
</evidence>
<dbReference type="NCBIfam" id="TIGR04057">
    <property type="entry name" value="SusC_RagA_signa"/>
    <property type="match status" value="1"/>
</dbReference>
<evidence type="ECO:0000256" key="4">
    <source>
        <dbReference type="ARBA" id="ARBA00022692"/>
    </source>
</evidence>
<evidence type="ECO:0000256" key="8">
    <source>
        <dbReference type="PROSITE-ProRule" id="PRU01360"/>
    </source>
</evidence>
<dbReference type="Pfam" id="PF07715">
    <property type="entry name" value="Plug"/>
    <property type="match status" value="1"/>
</dbReference>
<evidence type="ECO:0000256" key="6">
    <source>
        <dbReference type="ARBA" id="ARBA00023136"/>
    </source>
</evidence>
<dbReference type="InterPro" id="IPR023996">
    <property type="entry name" value="TonB-dep_OMP_SusC/RagA"/>
</dbReference>
<comment type="similarity">
    <text evidence="8 9">Belongs to the TonB-dependent receptor family.</text>
</comment>
<dbReference type="NCBIfam" id="TIGR04056">
    <property type="entry name" value="OMP_RagA_SusC"/>
    <property type="match status" value="1"/>
</dbReference>
<keyword evidence="5 9" id="KW-0798">TonB box</keyword>
<dbReference type="InterPro" id="IPR008969">
    <property type="entry name" value="CarboxyPept-like_regulatory"/>
</dbReference>
<proteinExistence type="inferred from homology"/>
<reference evidence="12 13" key="1">
    <citation type="submission" date="2018-11" db="EMBL/GenBank/DDBJ databases">
        <authorList>
            <person name="Zhou Z."/>
            <person name="Wang G."/>
        </authorList>
    </citation>
    <scope>NUCLEOTIDE SEQUENCE [LARGE SCALE GENOMIC DNA]</scope>
    <source>
        <strain evidence="12 13">KCTC52004</strain>
    </source>
</reference>
<evidence type="ECO:0000256" key="9">
    <source>
        <dbReference type="RuleBase" id="RU003357"/>
    </source>
</evidence>
<dbReference type="InterPro" id="IPR023997">
    <property type="entry name" value="TonB-dep_OMP_SusC/RagA_CS"/>
</dbReference>
<evidence type="ECO:0000313" key="13">
    <source>
        <dbReference type="Proteomes" id="UP000271925"/>
    </source>
</evidence>
<dbReference type="Gene3D" id="2.60.40.1120">
    <property type="entry name" value="Carboxypeptidase-like, regulatory domain"/>
    <property type="match status" value="1"/>
</dbReference>
<feature type="domain" description="TonB-dependent receptor plug" evidence="11">
    <location>
        <begin position="256"/>
        <end position="371"/>
    </location>
</feature>
<evidence type="ECO:0000256" key="7">
    <source>
        <dbReference type="ARBA" id="ARBA00023237"/>
    </source>
</evidence>
<feature type="domain" description="TonB-dependent receptor-like beta-barrel" evidence="10">
    <location>
        <begin position="599"/>
        <end position="918"/>
    </location>
</feature>
<dbReference type="OrthoDB" id="9768177at2"/>
<evidence type="ECO:0000256" key="1">
    <source>
        <dbReference type="ARBA" id="ARBA00004571"/>
    </source>
</evidence>
<dbReference type="InterPro" id="IPR000531">
    <property type="entry name" value="Beta-barrel_TonB"/>
</dbReference>
<evidence type="ECO:0000259" key="10">
    <source>
        <dbReference type="Pfam" id="PF00593"/>
    </source>
</evidence>
<dbReference type="Gene3D" id="2.40.170.20">
    <property type="entry name" value="TonB-dependent receptor, beta-barrel domain"/>
    <property type="match status" value="1"/>
</dbReference>
<keyword evidence="4 8" id="KW-0812">Transmembrane</keyword>
<dbReference type="SUPFAM" id="SSF56935">
    <property type="entry name" value="Porins"/>
    <property type="match status" value="1"/>
</dbReference>
<name>A0A3P1BSD8_9BACT</name>
<keyword evidence="13" id="KW-1185">Reference proteome</keyword>
<dbReference type="EMBL" id="RQJO01000008">
    <property type="protein sequence ID" value="RRB03833.1"/>
    <property type="molecule type" value="Genomic_DNA"/>
</dbReference>